<keyword evidence="2" id="KW-1185">Reference proteome</keyword>
<proteinExistence type="predicted"/>
<evidence type="ECO:0000313" key="2">
    <source>
        <dbReference type="Proteomes" id="UP001054945"/>
    </source>
</evidence>
<name>A0AAV4VF03_CAEEX</name>
<sequence>MSFPSLCFIPPHPVQRRCVFDYAHGLAPYPPRPRILVQGAEPPRRETQVKVDTQRRMWVINAFLLSTPNRNVLSQFIRLYSPSPLSEILPHPPTHTYRQLSEVYMNLKTPIRFHPPLTHSHLLMSIYLVDNIKCPLTVVAAFNPAIRQPYERQISEFTMCYREMSKPLCWTSQN</sequence>
<reference evidence="1 2" key="1">
    <citation type="submission" date="2021-06" db="EMBL/GenBank/DDBJ databases">
        <title>Caerostris extrusa draft genome.</title>
        <authorList>
            <person name="Kono N."/>
            <person name="Arakawa K."/>
        </authorList>
    </citation>
    <scope>NUCLEOTIDE SEQUENCE [LARGE SCALE GENOMIC DNA]</scope>
</reference>
<organism evidence="1 2">
    <name type="scientific">Caerostris extrusa</name>
    <name type="common">Bark spider</name>
    <name type="synonym">Caerostris bankana</name>
    <dbReference type="NCBI Taxonomy" id="172846"/>
    <lineage>
        <taxon>Eukaryota</taxon>
        <taxon>Metazoa</taxon>
        <taxon>Ecdysozoa</taxon>
        <taxon>Arthropoda</taxon>
        <taxon>Chelicerata</taxon>
        <taxon>Arachnida</taxon>
        <taxon>Araneae</taxon>
        <taxon>Araneomorphae</taxon>
        <taxon>Entelegynae</taxon>
        <taxon>Araneoidea</taxon>
        <taxon>Araneidae</taxon>
        <taxon>Caerostris</taxon>
    </lineage>
</organism>
<dbReference type="EMBL" id="BPLR01014422">
    <property type="protein sequence ID" value="GIY68678.1"/>
    <property type="molecule type" value="Genomic_DNA"/>
</dbReference>
<comment type="caution">
    <text evidence="1">The sequence shown here is derived from an EMBL/GenBank/DDBJ whole genome shotgun (WGS) entry which is preliminary data.</text>
</comment>
<evidence type="ECO:0000313" key="1">
    <source>
        <dbReference type="EMBL" id="GIY68678.1"/>
    </source>
</evidence>
<dbReference type="Proteomes" id="UP001054945">
    <property type="component" value="Unassembled WGS sequence"/>
</dbReference>
<gene>
    <name evidence="1" type="ORF">CEXT_130221</name>
</gene>
<accession>A0AAV4VF03</accession>
<protein>
    <submittedName>
        <fullName evidence="1">Uncharacterized protein</fullName>
    </submittedName>
</protein>
<dbReference type="AlphaFoldDB" id="A0AAV4VF03"/>